<dbReference type="EMBL" id="QFQZ01000103">
    <property type="protein sequence ID" value="PZR30993.1"/>
    <property type="molecule type" value="Genomic_DNA"/>
</dbReference>
<dbReference type="InterPro" id="IPR036086">
    <property type="entry name" value="ParB/Sulfiredoxin_sf"/>
</dbReference>
<feature type="region of interest" description="Disordered" evidence="2">
    <location>
        <begin position="1"/>
        <end position="49"/>
    </location>
</feature>
<dbReference type="SUPFAM" id="SSF110849">
    <property type="entry name" value="ParB/Sulfiredoxin"/>
    <property type="match status" value="1"/>
</dbReference>
<dbReference type="Pfam" id="PF02195">
    <property type="entry name" value="ParB_N"/>
    <property type="match status" value="1"/>
</dbReference>
<dbReference type="AlphaFoldDB" id="A0A2W5UZF6"/>
<dbReference type="SMART" id="SM00470">
    <property type="entry name" value="ParB"/>
    <property type="match status" value="1"/>
</dbReference>
<dbReference type="Gene3D" id="1.10.10.2830">
    <property type="match status" value="1"/>
</dbReference>
<dbReference type="GO" id="GO:0005694">
    <property type="term" value="C:chromosome"/>
    <property type="evidence" value="ECO:0007669"/>
    <property type="project" value="TreeGrafter"/>
</dbReference>
<dbReference type="SUPFAM" id="SSF109709">
    <property type="entry name" value="KorB DNA-binding domain-like"/>
    <property type="match status" value="1"/>
</dbReference>
<proteinExistence type="inferred from homology"/>
<gene>
    <name evidence="4" type="ORF">DI526_20955</name>
</gene>
<feature type="domain" description="ParB-like N-terminal" evidence="3">
    <location>
        <begin position="78"/>
        <end position="179"/>
    </location>
</feature>
<dbReference type="RefSeq" id="WP_304282332.1">
    <property type="nucleotide sequence ID" value="NZ_QFQZ01000103.1"/>
</dbReference>
<sequence length="370" mass="40282">MSKRQSDYLNSLLGPDPAAVEPAAEPVTSAPQPAAVSSPDPISPPLSSARTAPGMTLLARESALARIAAGEVKQVTQLLLDPARVRIWVGNARHQQSLNEAACRDLIDSILAEGGQKVPVVVRRVSDDPQHDYELIAGTRRHWSISWLRANSYPDLQLLAQVQSLDDESAFRLADLENRARKDVSDFERARNYRDALKSYYGDRQIRMAERLNLSKGWLSKMLSVADIPDWAVSAFSGLGDIQLKTCYPLAQRIKAVSQADPTALKRMQKEAARLKQEQRSRLDTGQPPLGAAEVADALIKAAQSPSQEQESLFAADSVHGRRALSVLSANRNGATLRIHAGSGASEAELLSLVEQALAFLRSRGRGLAD</sequence>
<dbReference type="InterPro" id="IPR040873">
    <property type="entry name" value="SoPB_HTH"/>
</dbReference>
<accession>A0A2W5UZF6</accession>
<evidence type="ECO:0000313" key="5">
    <source>
        <dbReference type="Proteomes" id="UP000249393"/>
    </source>
</evidence>
<dbReference type="InterPro" id="IPR004437">
    <property type="entry name" value="ParB/RepB/Spo0J"/>
</dbReference>
<dbReference type="PANTHER" id="PTHR33375">
    <property type="entry name" value="CHROMOSOME-PARTITIONING PROTEIN PARB-RELATED"/>
    <property type="match status" value="1"/>
</dbReference>
<dbReference type="GO" id="GO:0007059">
    <property type="term" value="P:chromosome segregation"/>
    <property type="evidence" value="ECO:0007669"/>
    <property type="project" value="TreeGrafter"/>
</dbReference>
<dbReference type="CDD" id="cd16405">
    <property type="entry name" value="RepB_like_N"/>
    <property type="match status" value="1"/>
</dbReference>
<dbReference type="Proteomes" id="UP000249393">
    <property type="component" value="Unassembled WGS sequence"/>
</dbReference>
<organism evidence="4 5">
    <name type="scientific">Caulobacter segnis</name>
    <dbReference type="NCBI Taxonomy" id="88688"/>
    <lineage>
        <taxon>Bacteria</taxon>
        <taxon>Pseudomonadati</taxon>
        <taxon>Pseudomonadota</taxon>
        <taxon>Alphaproteobacteria</taxon>
        <taxon>Caulobacterales</taxon>
        <taxon>Caulobacteraceae</taxon>
        <taxon>Caulobacter</taxon>
    </lineage>
</organism>
<dbReference type="GO" id="GO:0003677">
    <property type="term" value="F:DNA binding"/>
    <property type="evidence" value="ECO:0007669"/>
    <property type="project" value="InterPro"/>
</dbReference>
<feature type="compositionally biased region" description="Low complexity" evidence="2">
    <location>
        <begin position="15"/>
        <end position="48"/>
    </location>
</feature>
<dbReference type="NCBIfam" id="TIGR00180">
    <property type="entry name" value="parB_part"/>
    <property type="match status" value="1"/>
</dbReference>
<dbReference type="InterPro" id="IPR037972">
    <property type="entry name" value="RepB_N"/>
</dbReference>
<dbReference type="PANTHER" id="PTHR33375:SF1">
    <property type="entry name" value="CHROMOSOME-PARTITIONING PROTEIN PARB-RELATED"/>
    <property type="match status" value="1"/>
</dbReference>
<dbReference type="Pfam" id="PF18090">
    <property type="entry name" value="SoPB_HTH"/>
    <property type="match status" value="1"/>
</dbReference>
<dbReference type="InterPro" id="IPR050336">
    <property type="entry name" value="Chromosome_partition/occlusion"/>
</dbReference>
<evidence type="ECO:0000256" key="1">
    <source>
        <dbReference type="ARBA" id="ARBA00006295"/>
    </source>
</evidence>
<reference evidence="4 5" key="1">
    <citation type="submission" date="2017-08" db="EMBL/GenBank/DDBJ databases">
        <title>Infants hospitalized years apart are colonized by the same room-sourced microbial strains.</title>
        <authorList>
            <person name="Brooks B."/>
            <person name="Olm M.R."/>
            <person name="Firek B.A."/>
            <person name="Baker R."/>
            <person name="Thomas B.C."/>
            <person name="Morowitz M.J."/>
            <person name="Banfield J.F."/>
        </authorList>
    </citation>
    <scope>NUCLEOTIDE SEQUENCE [LARGE SCALE GENOMIC DNA]</scope>
    <source>
        <strain evidence="4">S2_003_000_R2_4</strain>
    </source>
</reference>
<protein>
    <submittedName>
        <fullName evidence="4">Chromosome partitioning protein ParB</fullName>
    </submittedName>
</protein>
<evidence type="ECO:0000259" key="3">
    <source>
        <dbReference type="SMART" id="SM00470"/>
    </source>
</evidence>
<dbReference type="InterPro" id="IPR003115">
    <property type="entry name" value="ParB_N"/>
</dbReference>
<comment type="caution">
    <text evidence="4">The sequence shown here is derived from an EMBL/GenBank/DDBJ whole genome shotgun (WGS) entry which is preliminary data.</text>
</comment>
<dbReference type="Gene3D" id="3.90.1530.30">
    <property type="match status" value="1"/>
</dbReference>
<evidence type="ECO:0000256" key="2">
    <source>
        <dbReference type="SAM" id="MobiDB-lite"/>
    </source>
</evidence>
<evidence type="ECO:0000313" key="4">
    <source>
        <dbReference type="EMBL" id="PZR30993.1"/>
    </source>
</evidence>
<name>A0A2W5UZF6_9CAUL</name>
<comment type="similarity">
    <text evidence="1">Belongs to the ParB family.</text>
</comment>